<dbReference type="GO" id="GO:0000150">
    <property type="term" value="F:DNA strand exchange activity"/>
    <property type="evidence" value="ECO:0007669"/>
    <property type="project" value="InterPro"/>
</dbReference>
<feature type="coiled-coil region" evidence="1">
    <location>
        <begin position="357"/>
        <end position="439"/>
    </location>
</feature>
<dbReference type="InterPro" id="IPR036162">
    <property type="entry name" value="Resolvase-like_N_sf"/>
</dbReference>
<dbReference type="PROSITE" id="PS51737">
    <property type="entry name" value="RECOMBINASE_DNA_BIND"/>
    <property type="match status" value="1"/>
</dbReference>
<dbReference type="GO" id="GO:0003677">
    <property type="term" value="F:DNA binding"/>
    <property type="evidence" value="ECO:0007669"/>
    <property type="project" value="InterPro"/>
</dbReference>
<dbReference type="InterPro" id="IPR025827">
    <property type="entry name" value="Zn_ribbon_recom_dom"/>
</dbReference>
<dbReference type="Gene3D" id="3.90.1750.20">
    <property type="entry name" value="Putative Large Serine Recombinase, Chain B, Domain 2"/>
    <property type="match status" value="1"/>
</dbReference>
<dbReference type="Pfam" id="PF00239">
    <property type="entry name" value="Resolvase"/>
    <property type="match status" value="1"/>
</dbReference>
<dbReference type="AlphaFoldDB" id="A0A178A2F5"/>
<protein>
    <submittedName>
        <fullName evidence="4">Serine recombinase</fullName>
    </submittedName>
</protein>
<dbReference type="PATRIC" id="fig|217031.6.peg.1108"/>
<dbReference type="InterPro" id="IPR050639">
    <property type="entry name" value="SSR_resolvase"/>
</dbReference>
<dbReference type="Gene3D" id="3.40.50.1390">
    <property type="entry name" value="Resolvase, N-terminal catalytic domain"/>
    <property type="match status" value="1"/>
</dbReference>
<dbReference type="InterPro" id="IPR011109">
    <property type="entry name" value="DNA_bind_recombinase_dom"/>
</dbReference>
<reference evidence="4 5" key="1">
    <citation type="submission" date="2015-05" db="EMBL/GenBank/DDBJ databases">
        <title>Comparison of genome.</title>
        <authorList>
            <person name="Zheng Z."/>
            <person name="Sun M."/>
        </authorList>
    </citation>
    <scope>NUCLEOTIDE SEQUENCE [LARGE SCALE GENOMIC DNA]</scope>
    <source>
        <strain evidence="4 5">G25-74</strain>
    </source>
</reference>
<dbReference type="Pfam" id="PF07508">
    <property type="entry name" value="Recombinase"/>
    <property type="match status" value="1"/>
</dbReference>
<evidence type="ECO:0000256" key="1">
    <source>
        <dbReference type="SAM" id="Coils"/>
    </source>
</evidence>
<dbReference type="SMART" id="SM00857">
    <property type="entry name" value="Resolvase"/>
    <property type="match status" value="1"/>
</dbReference>
<proteinExistence type="predicted"/>
<keyword evidence="5" id="KW-1185">Reference proteome</keyword>
<dbReference type="CDD" id="cd00338">
    <property type="entry name" value="Ser_Recombinase"/>
    <property type="match status" value="1"/>
</dbReference>
<feature type="domain" description="Recombinase" evidence="3">
    <location>
        <begin position="156"/>
        <end position="287"/>
    </location>
</feature>
<organism evidence="4 5">
    <name type="scientific">Lederbergia galactosidilytica</name>
    <dbReference type="NCBI Taxonomy" id="217031"/>
    <lineage>
        <taxon>Bacteria</taxon>
        <taxon>Bacillati</taxon>
        <taxon>Bacillota</taxon>
        <taxon>Bacilli</taxon>
        <taxon>Bacillales</taxon>
        <taxon>Bacillaceae</taxon>
        <taxon>Lederbergia</taxon>
    </lineage>
</organism>
<dbReference type="InterPro" id="IPR038109">
    <property type="entry name" value="DNA_bind_recomb_sf"/>
</dbReference>
<evidence type="ECO:0000259" key="3">
    <source>
        <dbReference type="PROSITE" id="PS51737"/>
    </source>
</evidence>
<dbReference type="OrthoDB" id="9769353at2"/>
<gene>
    <name evidence="4" type="ORF">ABB05_05125</name>
</gene>
<name>A0A178A2F5_9BACI</name>
<feature type="domain" description="Resolvase/invertase-type recombinase catalytic" evidence="2">
    <location>
        <begin position="1"/>
        <end position="149"/>
    </location>
</feature>
<dbReference type="STRING" id="217031.ABB05_05125"/>
<dbReference type="PANTHER" id="PTHR30461">
    <property type="entry name" value="DNA-INVERTASE FROM LAMBDOID PROPHAGE"/>
    <property type="match status" value="1"/>
</dbReference>
<sequence>MVYVRVSTDKDEQVSSPENQIDICRYWLERNNYEWEEKSVVFDDGISGTVLLDRTAMQLVLEKARRREIKMVVFKSIHRLARDMRDALEIKETLIAHGVRLVTIEEGYDSLYEGKNDMKFEMFSMFAAQYPKTLSVSVTGALAAKVRRGEHLGQIPYGYKSVNKKLQIDEEVAPTIRKIFHWYNHHGLGFKSVMYKLNEELEKGNVVPPQRTEKWQLTTVQSIIKNASYTGTFIHNRYTTVKIDGRKKQIQNPREKWMIYENHHPAIIPIQEWELANSKIHKNHRKKITPWNEFRNILKCSECGSSMVIMQSYRIRKKDNVRVEWKYLKCSAYRRGGKDLCVNHAPIMYGDFRELMLKKIKEKANDIELNFQNTIQQQKKKEIASLETKLMLIEKKNRGLVDLYLEDKLISKQEFQLKRKEYENEIATIKDKLFIFKQENNTQMPIKNIKEAFEQFERNEEDLHHIFKQLLDEIIIYPDGKLDITYTFAK</sequence>
<dbReference type="InterPro" id="IPR006119">
    <property type="entry name" value="Resolv_N"/>
</dbReference>
<evidence type="ECO:0000313" key="5">
    <source>
        <dbReference type="Proteomes" id="UP000077881"/>
    </source>
</evidence>
<comment type="caution">
    <text evidence="4">The sequence shown here is derived from an EMBL/GenBank/DDBJ whole genome shotgun (WGS) entry which is preliminary data.</text>
</comment>
<dbReference type="SUPFAM" id="SSF53041">
    <property type="entry name" value="Resolvase-like"/>
    <property type="match status" value="1"/>
</dbReference>
<evidence type="ECO:0000313" key="4">
    <source>
        <dbReference type="EMBL" id="OAK74281.1"/>
    </source>
</evidence>
<accession>A0A178A2F5</accession>
<dbReference type="PANTHER" id="PTHR30461:SF23">
    <property type="entry name" value="DNA RECOMBINASE-RELATED"/>
    <property type="match status" value="1"/>
</dbReference>
<dbReference type="Proteomes" id="UP000077881">
    <property type="component" value="Unassembled WGS sequence"/>
</dbReference>
<evidence type="ECO:0000259" key="2">
    <source>
        <dbReference type="PROSITE" id="PS51736"/>
    </source>
</evidence>
<dbReference type="Pfam" id="PF13408">
    <property type="entry name" value="Zn_ribbon_recom"/>
    <property type="match status" value="1"/>
</dbReference>
<keyword evidence="1" id="KW-0175">Coiled coil</keyword>
<dbReference type="EMBL" id="LDJR01000027">
    <property type="protein sequence ID" value="OAK74281.1"/>
    <property type="molecule type" value="Genomic_DNA"/>
</dbReference>
<dbReference type="PROSITE" id="PS51736">
    <property type="entry name" value="RECOMBINASES_3"/>
    <property type="match status" value="1"/>
</dbReference>